<evidence type="ECO:0000313" key="1">
    <source>
        <dbReference type="EMBL" id="ARN84316.1"/>
    </source>
</evidence>
<dbReference type="Proteomes" id="UP000237351">
    <property type="component" value="Chromosome"/>
</dbReference>
<dbReference type="EMBL" id="CP008743">
    <property type="protein sequence ID" value="ARN84316.1"/>
    <property type="molecule type" value="Genomic_DNA"/>
</dbReference>
<accession>A0A1W6N3G3</accession>
<dbReference type="AlphaFoldDB" id="A0A1W6N3G3"/>
<gene>
    <name evidence="1" type="ORF">GQ61_02035</name>
</gene>
<evidence type="ECO:0008006" key="3">
    <source>
        <dbReference type="Google" id="ProtNLM"/>
    </source>
</evidence>
<proteinExistence type="predicted"/>
<protein>
    <recommendedName>
        <fullName evidence="3">Flagellar protein FliL</fullName>
    </recommendedName>
</protein>
<sequence>MRLHYFLIGFAFSFFLLSPLKSDNGVHQAIPENFIRLPRLVIPVVQNSYARANFTILLVVEAHGREKADELRKFTPRLTNLAYSDIYGLFAVVWEPGYHINLKELKERLVRRYNEAFGKDMVQDVLVEIIND</sequence>
<dbReference type="KEGG" id="naf:GQ61_02035"/>
<evidence type="ECO:0000313" key="2">
    <source>
        <dbReference type="Proteomes" id="UP000237351"/>
    </source>
</evidence>
<organism evidence="1 2">
    <name type="scientific">Candidatus Nucleicultrix amoebiphila FS5</name>
    <dbReference type="NCBI Taxonomy" id="1414854"/>
    <lineage>
        <taxon>Bacteria</taxon>
        <taxon>Pseudomonadati</taxon>
        <taxon>Pseudomonadota</taxon>
        <taxon>Alphaproteobacteria</taxon>
        <taxon>Holosporales</taxon>
        <taxon>Candidatus Nucleicultricaceae</taxon>
        <taxon>Candidatus Nucleicultrix</taxon>
    </lineage>
</organism>
<keyword evidence="2" id="KW-1185">Reference proteome</keyword>
<name>A0A1W6N3G3_9PROT</name>
<dbReference type="RefSeq" id="WP_085783691.1">
    <property type="nucleotide sequence ID" value="NZ_CP008743.1"/>
</dbReference>
<reference evidence="1 2" key="1">
    <citation type="submission" date="2014-06" db="EMBL/GenBank/DDBJ databases">
        <title>The genome of the endonuclear symbiont Nucleicultrix amoebiphila.</title>
        <authorList>
            <person name="Schulz F."/>
            <person name="Horn M."/>
        </authorList>
    </citation>
    <scope>NUCLEOTIDE SEQUENCE [LARGE SCALE GENOMIC DNA]</scope>
    <source>
        <strain evidence="1 2">FS5</strain>
    </source>
</reference>